<dbReference type="AlphaFoldDB" id="A0A542ZIE1"/>
<dbReference type="InterPro" id="IPR004360">
    <property type="entry name" value="Glyas_Fos-R_dOase_dom"/>
</dbReference>
<dbReference type="SUPFAM" id="SSF54593">
    <property type="entry name" value="Glyoxalase/Bleomycin resistance protein/Dihydroxybiphenyl dioxygenase"/>
    <property type="match status" value="1"/>
</dbReference>
<dbReference type="EMBL" id="VFOQ01000001">
    <property type="protein sequence ID" value="TQL60123.1"/>
    <property type="molecule type" value="Genomic_DNA"/>
</dbReference>
<dbReference type="CDD" id="cd06587">
    <property type="entry name" value="VOC"/>
    <property type="match status" value="1"/>
</dbReference>
<dbReference type="PANTHER" id="PTHR33993:SF2">
    <property type="entry name" value="VOC DOMAIN-CONTAINING PROTEIN"/>
    <property type="match status" value="1"/>
</dbReference>
<comment type="caution">
    <text evidence="2">The sequence shown here is derived from an EMBL/GenBank/DDBJ whole genome shotgun (WGS) entry which is preliminary data.</text>
</comment>
<reference evidence="2 3" key="1">
    <citation type="submission" date="2019-06" db="EMBL/GenBank/DDBJ databases">
        <title>Sequencing the genomes of 1000 actinobacteria strains.</title>
        <authorList>
            <person name="Klenk H.-P."/>
        </authorList>
    </citation>
    <scope>NUCLEOTIDE SEQUENCE [LARGE SCALE GENOMIC DNA]</scope>
    <source>
        <strain evidence="2 3">DSM 18082</strain>
    </source>
</reference>
<dbReference type="GO" id="GO:0016829">
    <property type="term" value="F:lyase activity"/>
    <property type="evidence" value="ECO:0007669"/>
    <property type="project" value="UniProtKB-KW"/>
</dbReference>
<gene>
    <name evidence="2" type="ORF">FB474_1505</name>
</gene>
<dbReference type="InterPro" id="IPR037523">
    <property type="entry name" value="VOC_core"/>
</dbReference>
<proteinExistence type="predicted"/>
<keyword evidence="3" id="KW-1185">Reference proteome</keyword>
<dbReference type="InterPro" id="IPR052164">
    <property type="entry name" value="Anthracycline_SecMetBiosynth"/>
</dbReference>
<dbReference type="PROSITE" id="PS51819">
    <property type="entry name" value="VOC"/>
    <property type="match status" value="1"/>
</dbReference>
<dbReference type="InterPro" id="IPR029068">
    <property type="entry name" value="Glyas_Bleomycin-R_OHBP_Dase"/>
</dbReference>
<dbReference type="PANTHER" id="PTHR33993">
    <property type="entry name" value="GLYOXALASE-RELATED"/>
    <property type="match status" value="1"/>
</dbReference>
<evidence type="ECO:0000313" key="3">
    <source>
        <dbReference type="Proteomes" id="UP000319514"/>
    </source>
</evidence>
<evidence type="ECO:0000259" key="1">
    <source>
        <dbReference type="PROSITE" id="PS51819"/>
    </source>
</evidence>
<protein>
    <submittedName>
        <fullName evidence="2">Putative enzyme related to lactoylglutathione lyase</fullName>
    </submittedName>
</protein>
<dbReference type="Pfam" id="PF00903">
    <property type="entry name" value="Glyoxalase"/>
    <property type="match status" value="1"/>
</dbReference>
<dbReference type="Proteomes" id="UP000319514">
    <property type="component" value="Unassembled WGS sequence"/>
</dbReference>
<feature type="domain" description="VOC" evidence="1">
    <location>
        <begin position="33"/>
        <end position="145"/>
    </location>
</feature>
<organism evidence="2 3">
    <name type="scientific">Oryzihumus leptocrescens</name>
    <dbReference type="NCBI Taxonomy" id="297536"/>
    <lineage>
        <taxon>Bacteria</taxon>
        <taxon>Bacillati</taxon>
        <taxon>Actinomycetota</taxon>
        <taxon>Actinomycetes</taxon>
        <taxon>Micrococcales</taxon>
        <taxon>Intrasporangiaceae</taxon>
        <taxon>Oryzihumus</taxon>
    </lineage>
</organism>
<keyword evidence="2" id="KW-0456">Lyase</keyword>
<name>A0A542ZIE1_9MICO</name>
<dbReference type="Gene3D" id="3.10.180.10">
    <property type="entry name" value="2,3-Dihydroxybiphenyl 1,2-Dioxygenase, domain 1"/>
    <property type="match status" value="1"/>
</dbReference>
<evidence type="ECO:0000313" key="2">
    <source>
        <dbReference type="EMBL" id="TQL60123.1"/>
    </source>
</evidence>
<sequence length="146" mass="16252">MQSADTRATASKSRALATIRSTFPDMTSPIQRIVGQVFIPVRDMPRAVAWYADLLGFEPGETSHEGTIFDIPTDGDTRLALDANRPDFDPAGPPRFFFWTQDMAETVEHLQDRGVKITSDVEDIGSVFFVQFEDPDGNPLMVCQRA</sequence>
<accession>A0A542ZIE1</accession>